<evidence type="ECO:0000313" key="2">
    <source>
        <dbReference type="EMBL" id="MFD1735301.1"/>
    </source>
</evidence>
<dbReference type="RefSeq" id="WP_377926403.1">
    <property type="nucleotide sequence ID" value="NZ_JBHUEM010000003.1"/>
</dbReference>
<sequence>MGVIDTKTWLKEYGEKPIKVCEQLKSYFKKMSAKEIYDLLSINGMYRPSIFNRNHQLEPFLEMDYWKVVQKYYTKLRKTWNGPDVPIFIFPVNERQQQIMNEFNGKSGLAFPDKLFLFLKSRVDEREIMALLTHEYHHVCRLKYVSKNERDVTLLDTILLEGLAEQAVRKYCGSQYNASWTAYYTDDELQTFYNEFMKPNKSLRISDEQYFDLLYGLKRYPKMLGYCVGFYIVDQCIRKHNLPFSKMEQLSSEEILNYFLS</sequence>
<gene>
    <name evidence="2" type="ORF">ACFSCX_01865</name>
</gene>
<organism evidence="2 3">
    <name type="scientific">Bacillus salitolerans</name>
    <dbReference type="NCBI Taxonomy" id="1437434"/>
    <lineage>
        <taxon>Bacteria</taxon>
        <taxon>Bacillati</taxon>
        <taxon>Bacillota</taxon>
        <taxon>Bacilli</taxon>
        <taxon>Bacillales</taxon>
        <taxon>Bacillaceae</taxon>
        <taxon>Bacillus</taxon>
    </lineage>
</organism>
<dbReference type="InterPro" id="IPR018728">
    <property type="entry name" value="DUF2268"/>
</dbReference>
<keyword evidence="3" id="KW-1185">Reference proteome</keyword>
<feature type="domain" description="DUF2268" evidence="1">
    <location>
        <begin position="66"/>
        <end position="256"/>
    </location>
</feature>
<comment type="caution">
    <text evidence="2">The sequence shown here is derived from an EMBL/GenBank/DDBJ whole genome shotgun (WGS) entry which is preliminary data.</text>
</comment>
<name>A0ABW4LJL8_9BACI</name>
<dbReference type="EMBL" id="JBHUEM010000003">
    <property type="protein sequence ID" value="MFD1735301.1"/>
    <property type="molecule type" value="Genomic_DNA"/>
</dbReference>
<reference evidence="3" key="1">
    <citation type="journal article" date="2019" name="Int. J. Syst. Evol. Microbiol.">
        <title>The Global Catalogue of Microorganisms (GCM) 10K type strain sequencing project: providing services to taxonomists for standard genome sequencing and annotation.</title>
        <authorList>
            <consortium name="The Broad Institute Genomics Platform"/>
            <consortium name="The Broad Institute Genome Sequencing Center for Infectious Disease"/>
            <person name="Wu L."/>
            <person name="Ma J."/>
        </authorList>
    </citation>
    <scope>NUCLEOTIDE SEQUENCE [LARGE SCALE GENOMIC DNA]</scope>
    <source>
        <strain evidence="3">CCUG 49339</strain>
    </source>
</reference>
<accession>A0ABW4LJL8</accession>
<protein>
    <submittedName>
        <fullName evidence="2">DUF2268 domain-containing protein</fullName>
    </submittedName>
</protein>
<dbReference type="Proteomes" id="UP001597214">
    <property type="component" value="Unassembled WGS sequence"/>
</dbReference>
<evidence type="ECO:0000259" key="1">
    <source>
        <dbReference type="Pfam" id="PF10026"/>
    </source>
</evidence>
<evidence type="ECO:0000313" key="3">
    <source>
        <dbReference type="Proteomes" id="UP001597214"/>
    </source>
</evidence>
<dbReference type="Pfam" id="PF10026">
    <property type="entry name" value="DUF2268"/>
    <property type="match status" value="1"/>
</dbReference>
<proteinExistence type="predicted"/>